<dbReference type="GO" id="GO:0005737">
    <property type="term" value="C:cytoplasm"/>
    <property type="evidence" value="ECO:0007669"/>
    <property type="project" value="UniProtKB-SubCell"/>
</dbReference>
<dbReference type="CDD" id="cd02152">
    <property type="entry name" value="OAT"/>
    <property type="match status" value="1"/>
</dbReference>
<keyword evidence="4 8" id="KW-0963">Cytoplasm</keyword>
<feature type="binding site" evidence="8">
    <location>
        <position position="390"/>
    </location>
    <ligand>
        <name>substrate</name>
    </ligand>
</feature>
<keyword evidence="8" id="KW-0055">Arginine biosynthesis</keyword>
<feature type="site" description="Involved in the stabilization of negative charge on the oxyanion by the formation of the oxyanion hole" evidence="8">
    <location>
        <position position="114"/>
    </location>
</feature>
<feature type="active site" description="Nucleophile" evidence="8">
    <location>
        <position position="182"/>
    </location>
</feature>
<dbReference type="InterPro" id="IPR016117">
    <property type="entry name" value="ArgJ-like_dom_sf"/>
</dbReference>
<dbReference type="PATRIC" id="fig|861299.3.peg.2251"/>
<comment type="catalytic activity">
    <reaction evidence="8">
        <text>N(2)-acetyl-L-ornithine + L-glutamate = N-acetyl-L-glutamate + L-ornithine</text>
        <dbReference type="Rhea" id="RHEA:15349"/>
        <dbReference type="ChEBI" id="CHEBI:29985"/>
        <dbReference type="ChEBI" id="CHEBI:44337"/>
        <dbReference type="ChEBI" id="CHEBI:46911"/>
        <dbReference type="ChEBI" id="CHEBI:57805"/>
        <dbReference type="EC" id="2.3.1.35"/>
    </reaction>
</comment>
<keyword evidence="7 8" id="KW-0012">Acyltransferase</keyword>
<organism evidence="9 10">
    <name type="scientific">Gemmatirosa kalamazoonensis</name>
    <dbReference type="NCBI Taxonomy" id="861299"/>
    <lineage>
        <taxon>Bacteria</taxon>
        <taxon>Pseudomonadati</taxon>
        <taxon>Gemmatimonadota</taxon>
        <taxon>Gemmatimonadia</taxon>
        <taxon>Gemmatimonadales</taxon>
        <taxon>Gemmatimonadaceae</taxon>
        <taxon>Gemmatirosa</taxon>
    </lineage>
</organism>
<dbReference type="FunCoup" id="W0RG54">
    <property type="interactions" value="408"/>
</dbReference>
<dbReference type="UniPathway" id="UPA00068">
    <property type="reaction ID" value="UER00106"/>
</dbReference>
<dbReference type="Pfam" id="PF01960">
    <property type="entry name" value="ArgJ"/>
    <property type="match status" value="1"/>
</dbReference>
<feature type="binding site" evidence="8">
    <location>
        <position position="384"/>
    </location>
    <ligand>
        <name>substrate</name>
    </ligand>
</feature>
<proteinExistence type="inferred from homology"/>
<feature type="site" description="Cleavage; by autolysis" evidence="8">
    <location>
        <begin position="181"/>
        <end position="182"/>
    </location>
</feature>
<dbReference type="EC" id="2.3.1.35" evidence="8"/>
<dbReference type="Gene3D" id="3.60.70.12">
    <property type="entry name" value="L-amino peptidase D-ALA esterase/amidase"/>
    <property type="match status" value="1"/>
</dbReference>
<protein>
    <recommendedName>
        <fullName evidence="8">Arginine biosynthesis bifunctional protein ArgJ</fullName>
    </recommendedName>
    <domain>
        <recommendedName>
            <fullName evidence="8">Glutamate N-acetyltransferase</fullName>
            <ecNumber evidence="8">2.3.1.35</ecNumber>
        </recommendedName>
        <alternativeName>
            <fullName evidence="8">Ornithine acetyltransferase</fullName>
            <shortName evidence="8">OATase</shortName>
        </alternativeName>
        <alternativeName>
            <fullName evidence="8">Ornithine transacetylase</fullName>
        </alternativeName>
    </domain>
    <domain>
        <recommendedName>
            <fullName evidence="8">Amino-acid acetyltransferase</fullName>
            <ecNumber evidence="8">2.3.1.1</ecNumber>
        </recommendedName>
        <alternativeName>
            <fullName evidence="8">N-acetylglutamate synthase</fullName>
            <shortName evidence="8">AGSase</shortName>
        </alternativeName>
    </domain>
    <component>
        <recommendedName>
            <fullName evidence="8">Arginine biosynthesis bifunctional protein ArgJ alpha chain</fullName>
        </recommendedName>
    </component>
    <component>
        <recommendedName>
            <fullName evidence="8">Arginine biosynthesis bifunctional protein ArgJ beta chain</fullName>
        </recommendedName>
    </component>
</protein>
<dbReference type="HAMAP" id="MF_01106">
    <property type="entry name" value="ArgJ"/>
    <property type="match status" value="1"/>
</dbReference>
<dbReference type="RefSeq" id="WP_025411239.1">
    <property type="nucleotide sequence ID" value="NZ_CP007128.1"/>
</dbReference>
<dbReference type="NCBIfam" id="NF003802">
    <property type="entry name" value="PRK05388.1"/>
    <property type="match status" value="1"/>
</dbReference>
<comment type="function">
    <text evidence="8">Catalyzes two activities which are involved in the cyclic version of arginine biosynthesis: the synthesis of N-acetylglutamate from glutamate and acetyl-CoA as the acetyl donor, and of ornithine by transacetylation between N(2)-acetylornithine and glutamate.</text>
</comment>
<dbReference type="NCBIfam" id="TIGR00120">
    <property type="entry name" value="ArgJ"/>
    <property type="match status" value="1"/>
</dbReference>
<dbReference type="SUPFAM" id="SSF56266">
    <property type="entry name" value="DmpA/ArgJ-like"/>
    <property type="match status" value="1"/>
</dbReference>
<evidence type="ECO:0000256" key="1">
    <source>
        <dbReference type="ARBA" id="ARBA00004496"/>
    </source>
</evidence>
<reference evidence="9 10" key="1">
    <citation type="journal article" date="2014" name="Genome Announc.">
        <title>Genome Sequence and Methylome of Soil Bacterium Gemmatirosa kalamazoonensis KBS708T, a Member of the Rarely Cultivated Gemmatimonadetes Phylum.</title>
        <authorList>
            <person name="Debruyn J.M."/>
            <person name="Radosevich M."/>
            <person name="Wommack K.E."/>
            <person name="Polson S.W."/>
            <person name="Hauser L.J."/>
            <person name="Fawaz M.N."/>
            <person name="Korlach J."/>
            <person name="Tsai Y.C."/>
        </authorList>
    </citation>
    <scope>NUCLEOTIDE SEQUENCE [LARGE SCALE GENOMIC DNA]</scope>
    <source>
        <strain evidence="9 10">KBS708</strain>
    </source>
</reference>
<comment type="similarity">
    <text evidence="2 8">Belongs to the ArgJ family.</text>
</comment>
<keyword evidence="8" id="KW-0028">Amino-acid biosynthesis</keyword>
<comment type="subcellular location">
    <subcellularLocation>
        <location evidence="1 8">Cytoplasm</location>
    </subcellularLocation>
</comment>
<evidence type="ECO:0000256" key="8">
    <source>
        <dbReference type="HAMAP-Rule" id="MF_01106"/>
    </source>
</evidence>
<name>W0RG54_9BACT</name>
<evidence type="ECO:0000256" key="2">
    <source>
        <dbReference type="ARBA" id="ARBA00006774"/>
    </source>
</evidence>
<keyword evidence="6 8" id="KW-0068">Autocatalytic cleavage</keyword>
<evidence type="ECO:0000256" key="7">
    <source>
        <dbReference type="ARBA" id="ARBA00023315"/>
    </source>
</evidence>
<dbReference type="KEGG" id="gba:J421_2214"/>
<comment type="pathway">
    <text evidence="8">Amino-acid biosynthesis; L-arginine biosynthesis; N(2)-acetyl-L-ornithine from L-glutamate: step 1/4.</text>
</comment>
<feature type="chain" id="PRO_5023261399" description="Arginine biosynthesis bifunctional protein ArgJ alpha chain" evidence="8">
    <location>
        <begin position="1"/>
        <end position="181"/>
    </location>
</feature>
<dbReference type="EMBL" id="CP007128">
    <property type="protein sequence ID" value="AHG89751.1"/>
    <property type="molecule type" value="Genomic_DNA"/>
</dbReference>
<dbReference type="STRING" id="861299.J421_2214"/>
<dbReference type="InterPro" id="IPR042195">
    <property type="entry name" value="ArgJ_beta_C"/>
</dbReference>
<feature type="site" description="Involved in the stabilization of negative charge on the oxyanion by the formation of the oxyanion hole" evidence="8">
    <location>
        <position position="113"/>
    </location>
</feature>
<feature type="chain" id="PRO_5023261398" description="Arginine biosynthesis bifunctional protein ArgJ beta chain" evidence="8">
    <location>
        <begin position="182"/>
        <end position="390"/>
    </location>
</feature>
<dbReference type="AlphaFoldDB" id="W0RG54"/>
<keyword evidence="5 8" id="KW-0808">Transferase</keyword>
<comment type="catalytic activity">
    <reaction evidence="8">
        <text>L-glutamate + acetyl-CoA = N-acetyl-L-glutamate + CoA + H(+)</text>
        <dbReference type="Rhea" id="RHEA:24292"/>
        <dbReference type="ChEBI" id="CHEBI:15378"/>
        <dbReference type="ChEBI" id="CHEBI:29985"/>
        <dbReference type="ChEBI" id="CHEBI:44337"/>
        <dbReference type="ChEBI" id="CHEBI:57287"/>
        <dbReference type="ChEBI" id="CHEBI:57288"/>
        <dbReference type="EC" id="2.3.1.1"/>
    </reaction>
</comment>
<sequence length="390" mass="40913">MSTSFHERPRFPRGFRCASRNVGLKPQAKDLALFASDVDAAAAAVFTRNHFPGAPIILGRETIRGGVLRGVVVNSKVSNVATGAAGVENARRMAAAAASELGTAPDRVLVSSTGVIGVRLPIEKIEAGIRGIAAELQDDPLVGAEGIMTTDTYAKALSASVGEATITWVAKGSGMIEPNMATMLAYVFTDAALDAPTLDRLLRDAVAVSFNMLSVDGDTSTSDTCAILANGRAGAVDERAFRDTLVAGCVRMTELLARDGEGAEHLLRVTVRGAKDDADARRIAKSIVNSPLVKTMVHGADPNVGRLLMAVGKCFDCTVDPSRTDAWINGHQVVRGGTRLDFDDAVVRDALSVENVDLEIALGVGDATATAYGCDLTKGYIEENAAYYSS</sequence>
<dbReference type="GO" id="GO:0006526">
    <property type="term" value="P:L-arginine biosynthetic process"/>
    <property type="evidence" value="ECO:0007669"/>
    <property type="project" value="UniProtKB-UniRule"/>
</dbReference>
<comment type="subunit">
    <text evidence="3 8">Heterotetramer of two alpha and two beta chains.</text>
</comment>
<dbReference type="InterPro" id="IPR002813">
    <property type="entry name" value="Arg_biosynth_ArgJ"/>
</dbReference>
<feature type="binding site" evidence="8">
    <location>
        <position position="149"/>
    </location>
    <ligand>
        <name>substrate</name>
    </ligand>
</feature>
<dbReference type="eggNOG" id="COG1364">
    <property type="taxonomic scope" value="Bacteria"/>
</dbReference>
<evidence type="ECO:0000313" key="9">
    <source>
        <dbReference type="EMBL" id="AHG89751.1"/>
    </source>
</evidence>
<evidence type="ECO:0000313" key="10">
    <source>
        <dbReference type="Proteomes" id="UP000019151"/>
    </source>
</evidence>
<dbReference type="GO" id="GO:0006592">
    <property type="term" value="P:ornithine biosynthetic process"/>
    <property type="evidence" value="ECO:0007669"/>
    <property type="project" value="TreeGrafter"/>
</dbReference>
<accession>W0RG54</accession>
<feature type="binding site" evidence="8">
    <location>
        <position position="261"/>
    </location>
    <ligand>
        <name>substrate</name>
    </ligand>
</feature>
<dbReference type="PANTHER" id="PTHR23100:SF0">
    <property type="entry name" value="ARGININE BIOSYNTHESIS BIFUNCTIONAL PROTEIN ARGJ, MITOCHONDRIAL"/>
    <property type="match status" value="1"/>
</dbReference>
<keyword evidence="10" id="KW-1185">Reference proteome</keyword>
<dbReference type="InParanoid" id="W0RG54"/>
<dbReference type="Proteomes" id="UP000019151">
    <property type="component" value="Chromosome"/>
</dbReference>
<dbReference type="Gene3D" id="3.10.20.340">
    <property type="entry name" value="ArgJ beta chain, C-terminal domain"/>
    <property type="match status" value="1"/>
</dbReference>
<dbReference type="PANTHER" id="PTHR23100">
    <property type="entry name" value="ARGININE BIOSYNTHESIS BIFUNCTIONAL PROTEIN ARGJ"/>
    <property type="match status" value="1"/>
</dbReference>
<dbReference type="OrthoDB" id="9804242at2"/>
<gene>
    <name evidence="8" type="primary">argJ</name>
    <name evidence="9" type="ORF">J421_2214</name>
</gene>
<keyword evidence="8" id="KW-0511">Multifunctional enzyme</keyword>
<evidence type="ECO:0000256" key="3">
    <source>
        <dbReference type="ARBA" id="ARBA00011475"/>
    </source>
</evidence>
<feature type="binding site" evidence="8">
    <location>
        <position position="171"/>
    </location>
    <ligand>
        <name>substrate</name>
    </ligand>
</feature>
<dbReference type="GO" id="GO:0004358">
    <property type="term" value="F:L-glutamate N-acetyltransferase activity, acting on acetyl-L-ornithine as donor"/>
    <property type="evidence" value="ECO:0007669"/>
    <property type="project" value="UniProtKB-UniRule"/>
</dbReference>
<dbReference type="FunFam" id="3.10.20.340:FF:000003">
    <property type="entry name" value="Arginine biosynthesis bifunctional protein ArgJ"/>
    <property type="match status" value="1"/>
</dbReference>
<comment type="pathway">
    <text evidence="8">Amino-acid biosynthesis; L-arginine biosynthesis; L-ornithine and N-acetyl-L-glutamate from L-glutamate and N(2)-acetyl-L-ornithine (cyclic): step 1/1.</text>
</comment>
<evidence type="ECO:0000256" key="5">
    <source>
        <dbReference type="ARBA" id="ARBA00022679"/>
    </source>
</evidence>
<dbReference type="EC" id="2.3.1.1" evidence="8"/>
<dbReference type="HOGENOM" id="CLU_027172_1_0_0"/>
<evidence type="ECO:0000256" key="4">
    <source>
        <dbReference type="ARBA" id="ARBA00022490"/>
    </source>
</evidence>
<dbReference type="GO" id="GO:0004042">
    <property type="term" value="F:L-glutamate N-acetyltransferase activity"/>
    <property type="evidence" value="ECO:0007669"/>
    <property type="project" value="UniProtKB-UniRule"/>
</dbReference>
<evidence type="ECO:0000256" key="6">
    <source>
        <dbReference type="ARBA" id="ARBA00022813"/>
    </source>
</evidence>
<feature type="binding site" evidence="8">
    <location>
        <position position="182"/>
    </location>
    <ligand>
        <name>substrate</name>
    </ligand>
</feature>